<dbReference type="Pfam" id="PF08084">
    <property type="entry name" value="PROCT"/>
    <property type="match status" value="1"/>
</dbReference>
<dbReference type="FunFam" id="3.30.43.40:FF:000001">
    <property type="entry name" value="Pre-mRNA-processing-splicing factor 8"/>
    <property type="match status" value="1"/>
</dbReference>
<dbReference type="InterPro" id="IPR012592">
    <property type="entry name" value="PROCN"/>
</dbReference>
<dbReference type="SMART" id="SM00232">
    <property type="entry name" value="JAB_MPN"/>
    <property type="match status" value="1"/>
</dbReference>
<dbReference type="InterPro" id="IPR012591">
    <property type="entry name" value="PRO8NT"/>
</dbReference>
<keyword evidence="3" id="KW-0747">Spliceosome</keyword>
<dbReference type="Pfam" id="PF08083">
    <property type="entry name" value="PROCN"/>
    <property type="match status" value="1"/>
</dbReference>
<proteinExistence type="predicted"/>
<dbReference type="PANTHER" id="PTHR11140:SF0">
    <property type="entry name" value="PRE-MRNA-PROCESSING-SPLICING FACTOR 8"/>
    <property type="match status" value="1"/>
</dbReference>
<keyword evidence="6" id="KW-0539">Nucleus</keyword>
<dbReference type="Gene3D" id="3.30.420.230">
    <property type="match status" value="1"/>
</dbReference>
<dbReference type="GO" id="GO:0000393">
    <property type="term" value="P:spliceosomal conformational changes to generate catalytic conformation"/>
    <property type="evidence" value="ECO:0007669"/>
    <property type="project" value="UniProtKB-ARBA"/>
</dbReference>
<comment type="subcellular location">
    <subcellularLocation>
        <location evidence="1">Nucleus</location>
    </subcellularLocation>
</comment>
<dbReference type="Gene3D" id="3.30.43.40">
    <property type="entry name" value="Pre-mRNA-processing-splicing factor 8, U5-snRNA-binding domain"/>
    <property type="match status" value="1"/>
</dbReference>
<dbReference type="GO" id="GO:0071013">
    <property type="term" value="C:catalytic step 2 spliceosome"/>
    <property type="evidence" value="ECO:0007669"/>
    <property type="project" value="TreeGrafter"/>
</dbReference>
<accession>A0AAE1C3C2</accession>
<dbReference type="GO" id="GO:0030619">
    <property type="term" value="F:U1 snRNA binding"/>
    <property type="evidence" value="ECO:0007669"/>
    <property type="project" value="TreeGrafter"/>
</dbReference>
<dbReference type="GO" id="GO:0005682">
    <property type="term" value="C:U5 snRNP"/>
    <property type="evidence" value="ECO:0007669"/>
    <property type="project" value="TreeGrafter"/>
</dbReference>
<keyword evidence="10" id="KW-1185">Reference proteome</keyword>
<dbReference type="InterPro" id="IPR043172">
    <property type="entry name" value="Prp8_domainIV_palm"/>
</dbReference>
<dbReference type="GO" id="GO:0017070">
    <property type="term" value="F:U6 snRNA binding"/>
    <property type="evidence" value="ECO:0007669"/>
    <property type="project" value="InterPro"/>
</dbReference>
<dbReference type="EMBL" id="JAUTXT010000009">
    <property type="protein sequence ID" value="KAK3676607.1"/>
    <property type="molecule type" value="Genomic_DNA"/>
</dbReference>
<dbReference type="Gene3D" id="3.90.1570.40">
    <property type="match status" value="1"/>
</dbReference>
<dbReference type="InterPro" id="IPR000555">
    <property type="entry name" value="JAMM/MPN+_dom"/>
</dbReference>
<dbReference type="CDD" id="cd13838">
    <property type="entry name" value="RNase_H_like_Prp8_IV"/>
    <property type="match status" value="1"/>
</dbReference>
<comment type="caution">
    <text evidence="9">The sequence shown here is derived from an EMBL/GenBank/DDBJ whole genome shotgun (WGS) entry which is preliminary data.</text>
</comment>
<dbReference type="GO" id="GO:0000974">
    <property type="term" value="C:Prp19 complex"/>
    <property type="evidence" value="ECO:0007669"/>
    <property type="project" value="UniProtKB-ARBA"/>
</dbReference>
<dbReference type="InterPro" id="IPR021983">
    <property type="entry name" value="PRP8_domainIV"/>
</dbReference>
<dbReference type="InterPro" id="IPR012984">
    <property type="entry name" value="PROCT"/>
</dbReference>
<protein>
    <submittedName>
        <fullName evidence="9">Pre-mRNA-splicing factor 8</fullName>
    </submittedName>
</protein>
<dbReference type="SUPFAM" id="SSF53098">
    <property type="entry name" value="Ribonuclease H-like"/>
    <property type="match status" value="2"/>
</dbReference>
<dbReference type="Gene3D" id="1.20.80.40">
    <property type="match status" value="1"/>
</dbReference>
<gene>
    <name evidence="9" type="primary">PRP8</name>
    <name evidence="9" type="ORF">LTR78_003381</name>
</gene>
<dbReference type="CDD" id="cd08056">
    <property type="entry name" value="MPN_PRP8"/>
    <property type="match status" value="1"/>
</dbReference>
<sequence>MAGIPPPPPPGWQPPPPPGAPPGLSSSHVPPPPPPGYKPQIDPAIAKLQEKKQKWLRSQRQRFAEKRRGGFVETQKADMPPEHLRKIVRDIGDVSQKKFSSDKRSYLGALKFMPHAVLKLLENMPMPWESSRDVKVLYHVNGCLTLVNEIPRVIEPVFHAQWATMWVVMRREKSDRRHFKRMRFPPFDDEEPPLSWSENIEDVEPLEPIQMELDEDEDGPVFEWFYDHRPLSDTSHVNGPSYKRYNLPLPQIATLHRLSNPLLSDIADKNYFHLFDLPAFATAKALNVAIPGGPRFEPLYKDVDPNDEDFGEFNAIDRIIFRAPIRTEYRVAFPYLYNSLPRSVRLGRYSAPQSVYVKTEDPSLPAFYFDPAINPISSRSVAPKNLTISHEDEIFGKGNNDEPDEEDGGFSLPDEVEPFMADEELYNDETASAIALWWAPFPFDQRSGKMVRAQDVPLVKQWYLEHVPAGQPVKVRVSYQKLLKTYVLNELHKRPAKAQNKQNLCRSLKSTKFFQQTTIDWVEAGLQVCRQGFNMLNLLIHRKNLTYLHLDYNFNLKPIKTLTTKERKKSRFGNAFHLMREILRLTKLIVDAQVQYRLGNIDAFQLADGILYAFNHVGQLTGMYRYKYKLMHQIRSCKDLKHLIYYRFNSGPVGKGPGCGFWAPAWRVWLFFLRGIIPLLERWLGNLLSRQFEGRHSKGVAKTVTKQRVESHFDLELRASVMSDLMDMMPEGIKQSKVNTVLQHLSEAWRCWKSNIPWKVPGLPKPIEDIILRYVKSKADWWVSVAHYNRERIRRGATVDKTVAKKNLGRLTRLWLKAEQERQHNYLKDGPYVSTEEGVAIFTTAVHWLESRKYQPIPFPSVSYKHDTKILILALERLREAYSVKGRLNQSQREELALIEQAYDSPGTTLARIKRFLLTQRAFKEVGIDMNDNYSSINPVYDIEPIEKITDAYLDQYLWYQADQRRLFPAWIKPSDSEVPPLLTYKWAQGINNLSNVWSVDEGECNVMMETRLDKIYEKIDITLLNRLLRLIMDHNLADYISSKNNVQLNYKDMNHTNAYGMIRGLQFSAFVFQYYGLIVDLLVLGLQRATDMAGPPNAPNDFLQFRDRATESRHPIRLYTRYIDKIWIFLRFTSEESRDLIQRFLTEQPDPNFENVIGYKNKKCWPRDSRMRLMRHDVNLGRAVFWDMKNRLPRSLTTIEWDDTFASVYSRDNPNLLFSMNGFEVRILPKIRNLNDEFQVKDSVWALVDNATKERTAHAFLQVTEEDIQKFNNRIRQILMSSGSTTFTKIANKWNTALIALFTYYREAAVATVGLLDTIVKCETKIQTRVKIGLNSKMPSRFPPAVFYTPKELGGLGMISGSHILIPTSDKRWSKQTDAGVTHYRAGMGGHGEEETLIPNIFRYIIPWEAEFIDSQRVWTEYSQKRLEANQQNRRLTLEDLEDSWDRGLPRINTLFQKDRSTLSFDKGFRARTEFKIYTLMKANPFWWTSQRHDGKLWNLNAYRTDVIQALGGVETILEHTLFKATAFPSWEGLFWEKASGFEESMKYKKLTNAQRSGLNQIPNRRFTLWWSPTINRANVYVGFQVQLDLTGIFLHGKIPTLKISLIQIFRAHLWQKIHESVVMDLCQVFDQELEALGIETVQKETIHPRKSYKMNSSCADILLFASHKWSVSHPSLLYDTKDNMGATATNKHWIDVQLRYGDYDSHDIERYTRAKYLDYTTDSMSIYPSATGLMIGIDLAYNLYSAYGQYFPGLKQLVQQAMAKVMKANPALYVLRERIRKGLQLYASESNQEFLNSQNYSELFSNQIQLFIDDTNVYRVTIHKTFEGNLTTKPINGAIFIFNPRTGQLFLKIIHTSVWAGQKRLGQLAKWKTAEEVAALIRSLPVEEQPKQLIVTRKGLLDPLEVHLLDFPNISIRASELQLPFQAAMKVEKLGDMILRATEPQMVLFNLYDEWLKSISSYTAFSRLVLILRALHVNQDKTKLLLRPDKSVITQEHHIWPTLSDDDWVKVEVQLRDLILNDYGKKNNVNTSSLTNSEIRDIILGMEISAPSMQRQQAAEIEKQQQEQQQLTAVTTKTQNVRGEDMIVTTTSSYEQQSFASKTEWRTRAIATSNLRTRANNIYISSEDIRDDEDHFTYVMPKNILKRFITIADLRVQVAGYLYGSSPPDNKQVKEIKTIVMIPQVGSTRDVQLPRNLPEHELLKDLEPLGMIHTSAGNETSYMTAQDVTQHARLMAAHPTWDRKTVTMTVNFTPGSVSLSAWSLTPQGYTWGAENRDLSSEQPAGFAPGNGFGEKSQLLLSDKIRGFFLVPEDERWNWSFMGSGFGEREKGRVYVGVGVPKRFYDDVHRGIHFTSFAELEDVWVDRSDNLA</sequence>
<feature type="compositionally biased region" description="Pro residues" evidence="7">
    <location>
        <begin position="1"/>
        <end position="21"/>
    </location>
</feature>
<dbReference type="Pfam" id="PF10598">
    <property type="entry name" value="RRM_4"/>
    <property type="match status" value="1"/>
</dbReference>
<dbReference type="FunFam" id="1.20.80.40:FF:000001">
    <property type="entry name" value="Pre-mRNA-processing-splicing factor 8"/>
    <property type="match status" value="1"/>
</dbReference>
<dbReference type="InterPro" id="IPR043173">
    <property type="entry name" value="Prp8_domainIV_fingers"/>
</dbReference>
<evidence type="ECO:0000313" key="9">
    <source>
        <dbReference type="EMBL" id="KAK3676607.1"/>
    </source>
</evidence>
<dbReference type="Pfam" id="PF08082">
    <property type="entry name" value="PRO8NT"/>
    <property type="match status" value="1"/>
</dbReference>
<dbReference type="GO" id="GO:0030620">
    <property type="term" value="F:U2 snRNA binding"/>
    <property type="evidence" value="ECO:0007669"/>
    <property type="project" value="TreeGrafter"/>
</dbReference>
<dbReference type="InterPro" id="IPR019581">
    <property type="entry name" value="Prp8_U5-snRNA-bd"/>
</dbReference>
<dbReference type="InterPro" id="IPR019582">
    <property type="entry name" value="RRM_spliceosomal_PrP8"/>
</dbReference>
<dbReference type="GO" id="GO:0097157">
    <property type="term" value="F:pre-mRNA intronic binding"/>
    <property type="evidence" value="ECO:0007669"/>
    <property type="project" value="TreeGrafter"/>
</dbReference>
<dbReference type="FunFam" id="3.30.420.230:FF:000001">
    <property type="entry name" value="Pre-mRNA-processing-splicing factor 8"/>
    <property type="match status" value="1"/>
</dbReference>
<dbReference type="RefSeq" id="XP_064693156.1">
    <property type="nucleotide sequence ID" value="XM_064839414.1"/>
</dbReference>
<dbReference type="GeneID" id="89963959"/>
<dbReference type="FunFam" id="3.90.1570.40:FF:000001">
    <property type="entry name" value="Pre-mRNA-processing-splicing factor 8"/>
    <property type="match status" value="1"/>
</dbReference>
<dbReference type="GO" id="GO:0000244">
    <property type="term" value="P:spliceosomal tri-snRNP complex assembly"/>
    <property type="evidence" value="ECO:0007669"/>
    <property type="project" value="TreeGrafter"/>
</dbReference>
<reference evidence="9" key="1">
    <citation type="submission" date="2023-07" db="EMBL/GenBank/DDBJ databases">
        <title>Black Yeasts Isolated from many extreme environments.</title>
        <authorList>
            <person name="Coleine C."/>
            <person name="Stajich J.E."/>
            <person name="Selbmann L."/>
        </authorList>
    </citation>
    <scope>NUCLEOTIDE SEQUENCE</scope>
    <source>
        <strain evidence="9">CCFEE 5485</strain>
    </source>
</reference>
<evidence type="ECO:0000256" key="6">
    <source>
        <dbReference type="ARBA" id="ARBA00023242"/>
    </source>
</evidence>
<dbReference type="Pfam" id="PF10596">
    <property type="entry name" value="U6-snRNA_bdg"/>
    <property type="match status" value="1"/>
</dbReference>
<feature type="region of interest" description="Disordered" evidence="7">
    <location>
        <begin position="1"/>
        <end position="73"/>
    </location>
</feature>
<dbReference type="PANTHER" id="PTHR11140">
    <property type="entry name" value="PRE-MRNA SPLICING FACTOR PRP8"/>
    <property type="match status" value="1"/>
</dbReference>
<dbReference type="Gene3D" id="3.40.140.10">
    <property type="entry name" value="Cytidine Deaminase, domain 2"/>
    <property type="match status" value="1"/>
</dbReference>
<feature type="compositionally biased region" description="Basic and acidic residues" evidence="7">
    <location>
        <begin position="62"/>
        <end position="73"/>
    </location>
</feature>
<evidence type="ECO:0000256" key="7">
    <source>
        <dbReference type="SAM" id="MobiDB-lite"/>
    </source>
</evidence>
<evidence type="ECO:0000256" key="2">
    <source>
        <dbReference type="ARBA" id="ARBA00022664"/>
    </source>
</evidence>
<keyword evidence="5" id="KW-0508">mRNA splicing</keyword>
<dbReference type="Proteomes" id="UP001274830">
    <property type="component" value="Unassembled WGS sequence"/>
</dbReference>
<dbReference type="Pfam" id="PF12134">
    <property type="entry name" value="PRP8_domainIV"/>
    <property type="match status" value="1"/>
</dbReference>
<dbReference type="InterPro" id="IPR037518">
    <property type="entry name" value="MPN"/>
</dbReference>
<keyword evidence="2" id="KW-0507">mRNA processing</keyword>
<evidence type="ECO:0000256" key="5">
    <source>
        <dbReference type="ARBA" id="ARBA00023187"/>
    </source>
</evidence>
<keyword evidence="4" id="KW-0694">RNA-binding</keyword>
<dbReference type="InterPro" id="IPR012337">
    <property type="entry name" value="RNaseH-like_sf"/>
</dbReference>
<organism evidence="9 10">
    <name type="scientific">Recurvomyces mirabilis</name>
    <dbReference type="NCBI Taxonomy" id="574656"/>
    <lineage>
        <taxon>Eukaryota</taxon>
        <taxon>Fungi</taxon>
        <taxon>Dikarya</taxon>
        <taxon>Ascomycota</taxon>
        <taxon>Pezizomycotina</taxon>
        <taxon>Dothideomycetes</taxon>
        <taxon>Dothideomycetidae</taxon>
        <taxon>Mycosphaerellales</taxon>
        <taxon>Teratosphaeriaceae</taxon>
        <taxon>Recurvomyces</taxon>
    </lineage>
</organism>
<name>A0AAE1C3C2_9PEZI</name>
<dbReference type="InterPro" id="IPR027652">
    <property type="entry name" value="PRP8"/>
</dbReference>
<evidence type="ECO:0000256" key="3">
    <source>
        <dbReference type="ARBA" id="ARBA00022728"/>
    </source>
</evidence>
<dbReference type="Pfam" id="PF10597">
    <property type="entry name" value="U5_2-snRNA_bdg"/>
    <property type="match status" value="1"/>
</dbReference>
<dbReference type="GO" id="GO:0045292">
    <property type="term" value="P:mRNA cis splicing, via spliceosome"/>
    <property type="evidence" value="ECO:0007669"/>
    <property type="project" value="UniProtKB-ARBA"/>
</dbReference>
<evidence type="ECO:0000313" key="10">
    <source>
        <dbReference type="Proteomes" id="UP001274830"/>
    </source>
</evidence>
<evidence type="ECO:0000259" key="8">
    <source>
        <dbReference type="PROSITE" id="PS50249"/>
    </source>
</evidence>
<dbReference type="FunFam" id="3.40.140.10:FF:000002">
    <property type="entry name" value="Pre-mRNA-processing-splicing factor 8"/>
    <property type="match status" value="1"/>
</dbReference>
<feature type="domain" description="MPN" evidence="8">
    <location>
        <begin position="2139"/>
        <end position="2270"/>
    </location>
</feature>
<evidence type="ECO:0000256" key="4">
    <source>
        <dbReference type="ARBA" id="ARBA00022884"/>
    </source>
</evidence>
<dbReference type="PROSITE" id="PS50249">
    <property type="entry name" value="MPN"/>
    <property type="match status" value="1"/>
</dbReference>
<dbReference type="GO" id="GO:0030623">
    <property type="term" value="F:U5 snRNA binding"/>
    <property type="evidence" value="ECO:0007669"/>
    <property type="project" value="InterPro"/>
</dbReference>
<evidence type="ECO:0000256" key="1">
    <source>
        <dbReference type="ARBA" id="ARBA00004123"/>
    </source>
</evidence>
<dbReference type="GO" id="GO:0008237">
    <property type="term" value="F:metallopeptidase activity"/>
    <property type="evidence" value="ECO:0007669"/>
    <property type="project" value="InterPro"/>
</dbReference>
<dbReference type="InterPro" id="IPR019580">
    <property type="entry name" value="Prp8_U6-snRNA-bd"/>
</dbReference>
<dbReference type="InterPro" id="IPR042516">
    <property type="entry name" value="Prp8_U5-snRNA-bd_sf"/>
</dbReference>